<dbReference type="Pfam" id="PF04389">
    <property type="entry name" value="Peptidase_M28"/>
    <property type="match status" value="1"/>
</dbReference>
<keyword evidence="12" id="KW-0256">Endoplasmic reticulum</keyword>
<dbReference type="PANTHER" id="PTHR12053:SF3">
    <property type="entry name" value="CARBOXYPEPTIDASE Q"/>
    <property type="match status" value="1"/>
</dbReference>
<evidence type="ECO:0000256" key="16">
    <source>
        <dbReference type="ARBA" id="ARBA00023145"/>
    </source>
</evidence>
<evidence type="ECO:0000256" key="18">
    <source>
        <dbReference type="ARBA" id="ARBA00023228"/>
    </source>
</evidence>
<evidence type="ECO:0000256" key="6">
    <source>
        <dbReference type="ARBA" id="ARBA00022525"/>
    </source>
</evidence>
<comment type="subcellular location">
    <subcellularLocation>
        <location evidence="1">Endoplasmic reticulum</location>
    </subcellularLocation>
    <subcellularLocation>
        <location evidence="3">Golgi apparatus</location>
    </subcellularLocation>
    <subcellularLocation>
        <location evidence="2">Lysosome</location>
    </subcellularLocation>
    <subcellularLocation>
        <location evidence="4">Secreted</location>
    </subcellularLocation>
</comment>
<name>A0A2P8DDF4_9BACT</name>
<keyword evidence="8" id="KW-0645">Protease</keyword>
<dbReference type="GO" id="GO:0046872">
    <property type="term" value="F:metal ion binding"/>
    <property type="evidence" value="ECO:0007669"/>
    <property type="project" value="UniProtKB-KW"/>
</dbReference>
<keyword evidence="7" id="KW-0121">Carboxypeptidase</keyword>
<evidence type="ECO:0000256" key="5">
    <source>
        <dbReference type="ARBA" id="ARBA00014116"/>
    </source>
</evidence>
<dbReference type="SUPFAM" id="SSF53187">
    <property type="entry name" value="Zn-dependent exopeptidases"/>
    <property type="match status" value="1"/>
</dbReference>
<dbReference type="GO" id="GO:0004180">
    <property type="term" value="F:carboxypeptidase activity"/>
    <property type="evidence" value="ECO:0007669"/>
    <property type="project" value="UniProtKB-KW"/>
</dbReference>
<evidence type="ECO:0000259" key="21">
    <source>
        <dbReference type="Pfam" id="PF04389"/>
    </source>
</evidence>
<comment type="subunit">
    <text evidence="19">Homodimer. The monomeric form is inactive while the homodimer is active.</text>
</comment>
<gene>
    <name evidence="22" type="ORF">B0I18_1011414</name>
</gene>
<reference evidence="22 23" key="1">
    <citation type="submission" date="2018-03" db="EMBL/GenBank/DDBJ databases">
        <title>Genomic Encyclopedia of Type Strains, Phase III (KMG-III): the genomes of soil and plant-associated and newly described type strains.</title>
        <authorList>
            <person name="Whitman W."/>
        </authorList>
    </citation>
    <scope>NUCLEOTIDE SEQUENCE [LARGE SCALE GENOMIC DNA]</scope>
    <source>
        <strain evidence="22 23">CGMCC 1.12700</strain>
    </source>
</reference>
<evidence type="ECO:0000256" key="15">
    <source>
        <dbReference type="ARBA" id="ARBA00023049"/>
    </source>
</evidence>
<evidence type="ECO:0000256" key="1">
    <source>
        <dbReference type="ARBA" id="ARBA00004240"/>
    </source>
</evidence>
<keyword evidence="13" id="KW-0862">Zinc</keyword>
<keyword evidence="16" id="KW-0865">Zymogen</keyword>
<dbReference type="PANTHER" id="PTHR12053">
    <property type="entry name" value="PROTEASE FAMILY M28 PLASMA GLUTAMATE CARBOXYPEPTIDASE-RELATED"/>
    <property type="match status" value="1"/>
</dbReference>
<evidence type="ECO:0000256" key="2">
    <source>
        <dbReference type="ARBA" id="ARBA00004371"/>
    </source>
</evidence>
<dbReference type="Proteomes" id="UP000240572">
    <property type="component" value="Unassembled WGS sequence"/>
</dbReference>
<evidence type="ECO:0000256" key="4">
    <source>
        <dbReference type="ARBA" id="ARBA00004613"/>
    </source>
</evidence>
<dbReference type="OrthoDB" id="9769665at2"/>
<evidence type="ECO:0000256" key="3">
    <source>
        <dbReference type="ARBA" id="ARBA00004555"/>
    </source>
</evidence>
<comment type="caution">
    <text evidence="22">The sequence shown here is derived from an EMBL/GenBank/DDBJ whole genome shotgun (WGS) entry which is preliminary data.</text>
</comment>
<evidence type="ECO:0000256" key="8">
    <source>
        <dbReference type="ARBA" id="ARBA00022670"/>
    </source>
</evidence>
<proteinExistence type="predicted"/>
<evidence type="ECO:0000256" key="12">
    <source>
        <dbReference type="ARBA" id="ARBA00022824"/>
    </source>
</evidence>
<evidence type="ECO:0000256" key="13">
    <source>
        <dbReference type="ARBA" id="ARBA00022833"/>
    </source>
</evidence>
<dbReference type="InterPro" id="IPR039866">
    <property type="entry name" value="CPQ"/>
</dbReference>
<evidence type="ECO:0000256" key="9">
    <source>
        <dbReference type="ARBA" id="ARBA00022723"/>
    </source>
</evidence>
<dbReference type="GO" id="GO:0070573">
    <property type="term" value="F:metallodipeptidase activity"/>
    <property type="evidence" value="ECO:0007669"/>
    <property type="project" value="InterPro"/>
</dbReference>
<dbReference type="Gene3D" id="3.40.630.10">
    <property type="entry name" value="Zn peptidases"/>
    <property type="match status" value="1"/>
</dbReference>
<dbReference type="GO" id="GO:0005576">
    <property type="term" value="C:extracellular region"/>
    <property type="evidence" value="ECO:0007669"/>
    <property type="project" value="UniProtKB-SubCell"/>
</dbReference>
<dbReference type="InterPro" id="IPR007484">
    <property type="entry name" value="Peptidase_M28"/>
</dbReference>
<keyword evidence="11" id="KW-0378">Hydrolase</keyword>
<feature type="domain" description="Peptidase M28" evidence="21">
    <location>
        <begin position="278"/>
        <end position="474"/>
    </location>
</feature>
<evidence type="ECO:0000313" key="22">
    <source>
        <dbReference type="EMBL" id="PSK95248.1"/>
    </source>
</evidence>
<keyword evidence="10" id="KW-0732">Signal</keyword>
<sequence length="517" mass="58112">MTRYLLLGSLVVQGLWAHAQIDTNIINNIRQEVANHSQLEMLGQQLADDIGPRLIGSPQLLKANDWLVQTYKSWGITARNEQYGTWPGWERGTTQIMMTAPRVDQLDGIQLAWSPATAKGKPVEADVIALPLLKDSIALQQWLPQVKGKIVLIAQPQISGRPEASWKEFALEADYKNFLARKEKAASAWTEGLKAMGTTYNKIQTQLEAAGAAAIVSSFWTGGWSSNRIFGTKTKKIPHVDMRMEDYQMLWRFTQRGITPRLQVTTTSKHLGPMPAQNTIAEIRSAVNPEQYVMLSAHFDSWDGGTGATDNGTGSILMMEVMRILKQYYPNPKRSIIVGHWGSEEQGLNGSKAFAADHKDMMPKISVLFNQDNGTGRISKLTGLGFLDAYDYFGRWFSYLPDENRDAIETTFPGNPGGRGGSDYAAFVPYDVPAFFLLSNSWDYGMYTWHTTLDTYDKIVWEDMKRNAVTVATLVYLACEEPEMFSRRKAQLPLNVEKGERMKWPEPTEANRTGKDY</sequence>
<evidence type="ECO:0000313" key="23">
    <source>
        <dbReference type="Proteomes" id="UP000240572"/>
    </source>
</evidence>
<keyword evidence="18" id="KW-0458">Lysosome</keyword>
<evidence type="ECO:0000256" key="17">
    <source>
        <dbReference type="ARBA" id="ARBA00023180"/>
    </source>
</evidence>
<keyword evidence="9" id="KW-0479">Metal-binding</keyword>
<organism evidence="22 23">
    <name type="scientific">Taibaiella chishuiensis</name>
    <dbReference type="NCBI Taxonomy" id="1434707"/>
    <lineage>
        <taxon>Bacteria</taxon>
        <taxon>Pseudomonadati</taxon>
        <taxon>Bacteroidota</taxon>
        <taxon>Chitinophagia</taxon>
        <taxon>Chitinophagales</taxon>
        <taxon>Chitinophagaceae</taxon>
        <taxon>Taibaiella</taxon>
    </lineage>
</organism>
<dbReference type="Gene3D" id="3.50.30.30">
    <property type="match status" value="1"/>
</dbReference>
<dbReference type="EMBL" id="PYGD01000001">
    <property type="protein sequence ID" value="PSK95248.1"/>
    <property type="molecule type" value="Genomic_DNA"/>
</dbReference>
<evidence type="ECO:0000256" key="10">
    <source>
        <dbReference type="ARBA" id="ARBA00022729"/>
    </source>
</evidence>
<protein>
    <recommendedName>
        <fullName evidence="5">Carboxypeptidase Q</fullName>
    </recommendedName>
    <alternativeName>
        <fullName evidence="20">Plasma glutamate carboxypeptidase</fullName>
    </alternativeName>
</protein>
<dbReference type="GO" id="GO:0005764">
    <property type="term" value="C:lysosome"/>
    <property type="evidence" value="ECO:0007669"/>
    <property type="project" value="UniProtKB-SubCell"/>
</dbReference>
<keyword evidence="6" id="KW-0964">Secreted</keyword>
<dbReference type="RefSeq" id="WP_106521913.1">
    <property type="nucleotide sequence ID" value="NZ_PYGD01000001.1"/>
</dbReference>
<evidence type="ECO:0000256" key="11">
    <source>
        <dbReference type="ARBA" id="ARBA00022801"/>
    </source>
</evidence>
<dbReference type="GO" id="GO:0006508">
    <property type="term" value="P:proteolysis"/>
    <property type="evidence" value="ECO:0007669"/>
    <property type="project" value="UniProtKB-KW"/>
</dbReference>
<keyword evidence="17" id="KW-0325">Glycoprotein</keyword>
<evidence type="ECO:0000256" key="14">
    <source>
        <dbReference type="ARBA" id="ARBA00023034"/>
    </source>
</evidence>
<keyword evidence="23" id="KW-1185">Reference proteome</keyword>
<keyword evidence="15" id="KW-0482">Metalloprotease</keyword>
<accession>A0A2P8DDF4</accession>
<evidence type="ECO:0000256" key="19">
    <source>
        <dbReference type="ARBA" id="ARBA00025833"/>
    </source>
</evidence>
<evidence type="ECO:0000256" key="20">
    <source>
        <dbReference type="ARBA" id="ARBA00033328"/>
    </source>
</evidence>
<evidence type="ECO:0000256" key="7">
    <source>
        <dbReference type="ARBA" id="ARBA00022645"/>
    </source>
</evidence>
<keyword evidence="14" id="KW-0333">Golgi apparatus</keyword>
<dbReference type="AlphaFoldDB" id="A0A2P8DDF4"/>